<dbReference type="InterPro" id="IPR007275">
    <property type="entry name" value="YTH_domain"/>
</dbReference>
<dbReference type="GO" id="GO:0005737">
    <property type="term" value="C:cytoplasm"/>
    <property type="evidence" value="ECO:0007669"/>
    <property type="project" value="TreeGrafter"/>
</dbReference>
<comment type="function">
    <text evidence="1">Specifically recognizes and binds N6-methyladenosine (m6A)-containing RNAs, and regulates mRNA stability. M6A is a modification present at internal sites of mRNAs and some non-coding RNAs and plays a role in mRNA stability and processing.</text>
</comment>
<dbReference type="GO" id="GO:0061157">
    <property type="term" value="P:mRNA destabilization"/>
    <property type="evidence" value="ECO:0007669"/>
    <property type="project" value="TreeGrafter"/>
</dbReference>
<protein>
    <recommendedName>
        <fullName evidence="1">YTH domain-containing family protein</fullName>
    </recommendedName>
</protein>
<feature type="domain" description="YTH" evidence="3">
    <location>
        <begin position="327"/>
        <end position="469"/>
    </location>
</feature>
<reference evidence="4" key="1">
    <citation type="journal article" date="2016" name="Nat. Genet.">
        <title>A high-quality carrot genome assembly provides new insights into carotenoid accumulation and asterid genome evolution.</title>
        <authorList>
            <person name="Iorizzo M."/>
            <person name="Ellison S."/>
            <person name="Senalik D."/>
            <person name="Zeng P."/>
            <person name="Satapoomin P."/>
            <person name="Huang J."/>
            <person name="Bowman M."/>
            <person name="Iovene M."/>
            <person name="Sanseverino W."/>
            <person name="Cavagnaro P."/>
            <person name="Yildiz M."/>
            <person name="Macko-Podgorni A."/>
            <person name="Moranska E."/>
            <person name="Grzebelus E."/>
            <person name="Grzebelus D."/>
            <person name="Ashrafi H."/>
            <person name="Zheng Z."/>
            <person name="Cheng S."/>
            <person name="Spooner D."/>
            <person name="Van Deynze A."/>
            <person name="Simon P."/>
        </authorList>
    </citation>
    <scope>NUCLEOTIDE SEQUENCE</scope>
    <source>
        <tissue evidence="4">Leaf</tissue>
    </source>
</reference>
<proteinExistence type="inferred from homology"/>
<evidence type="ECO:0000259" key="3">
    <source>
        <dbReference type="Pfam" id="PF04146"/>
    </source>
</evidence>
<evidence type="ECO:0000313" key="5">
    <source>
        <dbReference type="Proteomes" id="UP000077755"/>
    </source>
</evidence>
<feature type="compositionally biased region" description="Basic and acidic residues" evidence="2">
    <location>
        <begin position="1"/>
        <end position="33"/>
    </location>
</feature>
<dbReference type="EMBL" id="CP093344">
    <property type="protein sequence ID" value="WOG88276.1"/>
    <property type="molecule type" value="Genomic_DNA"/>
</dbReference>
<feature type="region of interest" description="Disordered" evidence="2">
    <location>
        <begin position="264"/>
        <end position="305"/>
    </location>
</feature>
<feature type="compositionally biased region" description="Low complexity" evidence="2">
    <location>
        <begin position="37"/>
        <end position="52"/>
    </location>
</feature>
<keyword evidence="1" id="KW-0694">RNA-binding</keyword>
<dbReference type="PANTHER" id="PTHR12357:SF95">
    <property type="entry name" value="YTH DOMAIN-CONTAINING FAMILY PROTEIN"/>
    <property type="match status" value="1"/>
</dbReference>
<sequence length="548" mass="61595">MAGELKPEKSDSLPGRVKSDVRAPLVERDKDALKNVIPSHTSSSISSSNPGGSMEGETGEHSAAEQGFYYPPTSYYPYYYSDDGSHLYYMPTYNSYPAASYMCVDGNQPYYSTSGYQQNADAYGSELMRQYYLNAAQASDATHRTAAVRGGAKLSLSSDISENTIGSDDRMKRYNFLDSKAPNLAQNAKSHSSASSKLYESLLNDQSLRNFHQMGSRYMLTGDAQNSQPYRNWSSFTGTKQGGYFANDASLNYKSADLRMCRGNNGSSSSKKPVLGELEDTTDATRGPRRHSKNTPLGSSSEKEQTGRFMNKYQFNIEDFRTEYANAKFYVIKSYNEDNVHKSVKYNVWSSTPDGNKKLDAAFRDKMAKTSEAGIECPIFLFFSVNGSGQFVGVAEMIGPVDFDNNLNFWEYNKWNGYFPVKWHIIKDVPNAQLRHIILENNDNRPVTFTRDTQEIGLEQGLEMLRIFKTFAEETSLLEDYNFYEKREQSVEARKLPAPQTEMYGNHDSPKLKKECKRVVDEESSAGNNFCDSTSALIELAKSLSLTD</sequence>
<dbReference type="GO" id="GO:0003729">
    <property type="term" value="F:mRNA binding"/>
    <property type="evidence" value="ECO:0007669"/>
    <property type="project" value="UniProtKB-UniRule"/>
</dbReference>
<dbReference type="Pfam" id="PF04146">
    <property type="entry name" value="YTH"/>
    <property type="match status" value="1"/>
</dbReference>
<dbReference type="Gene3D" id="3.10.590.10">
    <property type="entry name" value="ph1033 like domains"/>
    <property type="match status" value="1"/>
</dbReference>
<dbReference type="GO" id="GO:1990247">
    <property type="term" value="F:N6-methyladenosine-containing RNA reader activity"/>
    <property type="evidence" value="ECO:0007669"/>
    <property type="project" value="UniProtKB-UniRule"/>
</dbReference>
<accession>A0AAF1AQ46</accession>
<evidence type="ECO:0000256" key="2">
    <source>
        <dbReference type="SAM" id="MobiDB-lite"/>
    </source>
</evidence>
<dbReference type="CDD" id="cd21134">
    <property type="entry name" value="YTH"/>
    <property type="match status" value="1"/>
</dbReference>
<comment type="similarity">
    <text evidence="1">Belongs to the YTHDF family.</text>
</comment>
<dbReference type="PANTHER" id="PTHR12357">
    <property type="entry name" value="YTH YT521-B HOMOLOGY DOMAIN-CONTAINING"/>
    <property type="match status" value="1"/>
</dbReference>
<reference evidence="4" key="2">
    <citation type="submission" date="2022-03" db="EMBL/GenBank/DDBJ databases">
        <title>Draft title - Genomic analysis of global carrot germplasm unveils the trajectory of domestication and the origin of high carotenoid orange carrot.</title>
        <authorList>
            <person name="Iorizzo M."/>
            <person name="Ellison S."/>
            <person name="Senalik D."/>
            <person name="Macko-Podgorni A."/>
            <person name="Grzebelus D."/>
            <person name="Bostan H."/>
            <person name="Rolling W."/>
            <person name="Curaba J."/>
            <person name="Simon P."/>
        </authorList>
    </citation>
    <scope>NUCLEOTIDE SEQUENCE</scope>
    <source>
        <tissue evidence="4">Leaf</tissue>
    </source>
</reference>
<dbReference type="InterPro" id="IPR045168">
    <property type="entry name" value="YTH_prot"/>
</dbReference>
<organism evidence="4 5">
    <name type="scientific">Daucus carota subsp. sativus</name>
    <name type="common">Carrot</name>
    <dbReference type="NCBI Taxonomy" id="79200"/>
    <lineage>
        <taxon>Eukaryota</taxon>
        <taxon>Viridiplantae</taxon>
        <taxon>Streptophyta</taxon>
        <taxon>Embryophyta</taxon>
        <taxon>Tracheophyta</taxon>
        <taxon>Spermatophyta</taxon>
        <taxon>Magnoliopsida</taxon>
        <taxon>eudicotyledons</taxon>
        <taxon>Gunneridae</taxon>
        <taxon>Pentapetalae</taxon>
        <taxon>asterids</taxon>
        <taxon>campanulids</taxon>
        <taxon>Apiales</taxon>
        <taxon>Apiaceae</taxon>
        <taxon>Apioideae</taxon>
        <taxon>Scandiceae</taxon>
        <taxon>Daucinae</taxon>
        <taxon>Daucus</taxon>
        <taxon>Daucus sect. Daucus</taxon>
    </lineage>
</organism>
<gene>
    <name evidence="4" type="ORF">DCAR_0207511</name>
</gene>
<dbReference type="Proteomes" id="UP000077755">
    <property type="component" value="Chromosome 2"/>
</dbReference>
<dbReference type="AlphaFoldDB" id="A0AAF1AQ46"/>
<evidence type="ECO:0000256" key="1">
    <source>
        <dbReference type="RuleBase" id="RU369095"/>
    </source>
</evidence>
<name>A0AAF1AQ46_DAUCS</name>
<evidence type="ECO:0000313" key="4">
    <source>
        <dbReference type="EMBL" id="WOG88276.1"/>
    </source>
</evidence>
<feature type="region of interest" description="Disordered" evidence="2">
    <location>
        <begin position="1"/>
        <end position="62"/>
    </location>
</feature>
<keyword evidence="5" id="KW-1185">Reference proteome</keyword>